<evidence type="ECO:0000313" key="2">
    <source>
        <dbReference type="Proteomes" id="UP001066276"/>
    </source>
</evidence>
<protein>
    <submittedName>
        <fullName evidence="1">Uncharacterized protein</fullName>
    </submittedName>
</protein>
<dbReference type="EMBL" id="JANPWB010000008">
    <property type="protein sequence ID" value="KAJ1162932.1"/>
    <property type="molecule type" value="Genomic_DNA"/>
</dbReference>
<proteinExistence type="predicted"/>
<comment type="caution">
    <text evidence="1">The sequence shown here is derived from an EMBL/GenBank/DDBJ whole genome shotgun (WGS) entry which is preliminary data.</text>
</comment>
<sequence length="127" mass="14539">MLWDGFPTSSAREDTSSWLQLLAISIPPSANQLCDWIVCRHISRKQARFRNRMVINGERQNPNALMGTNYDIAGEPTAGKKVKKKYLRSLRHVEEHWGQPLTAIREEYFIQAPENGWSPKEKKGSTA</sequence>
<name>A0AAV7SF39_PLEWA</name>
<accession>A0AAV7SF39</accession>
<organism evidence="1 2">
    <name type="scientific">Pleurodeles waltl</name>
    <name type="common">Iberian ribbed newt</name>
    <dbReference type="NCBI Taxonomy" id="8319"/>
    <lineage>
        <taxon>Eukaryota</taxon>
        <taxon>Metazoa</taxon>
        <taxon>Chordata</taxon>
        <taxon>Craniata</taxon>
        <taxon>Vertebrata</taxon>
        <taxon>Euteleostomi</taxon>
        <taxon>Amphibia</taxon>
        <taxon>Batrachia</taxon>
        <taxon>Caudata</taxon>
        <taxon>Salamandroidea</taxon>
        <taxon>Salamandridae</taxon>
        <taxon>Pleurodelinae</taxon>
        <taxon>Pleurodeles</taxon>
    </lineage>
</organism>
<gene>
    <name evidence="1" type="ORF">NDU88_003396</name>
</gene>
<keyword evidence="2" id="KW-1185">Reference proteome</keyword>
<evidence type="ECO:0000313" key="1">
    <source>
        <dbReference type="EMBL" id="KAJ1162932.1"/>
    </source>
</evidence>
<dbReference type="Proteomes" id="UP001066276">
    <property type="component" value="Chromosome 4_2"/>
</dbReference>
<dbReference type="AlphaFoldDB" id="A0AAV7SF39"/>
<reference evidence="1" key="1">
    <citation type="journal article" date="2022" name="bioRxiv">
        <title>Sequencing and chromosome-scale assembly of the giantPleurodeles waltlgenome.</title>
        <authorList>
            <person name="Brown T."/>
            <person name="Elewa A."/>
            <person name="Iarovenko S."/>
            <person name="Subramanian E."/>
            <person name="Araus A.J."/>
            <person name="Petzold A."/>
            <person name="Susuki M."/>
            <person name="Suzuki K.-i.T."/>
            <person name="Hayashi T."/>
            <person name="Toyoda A."/>
            <person name="Oliveira C."/>
            <person name="Osipova E."/>
            <person name="Leigh N.D."/>
            <person name="Simon A."/>
            <person name="Yun M.H."/>
        </authorList>
    </citation>
    <scope>NUCLEOTIDE SEQUENCE</scope>
    <source>
        <strain evidence="1">20211129_DDA</strain>
        <tissue evidence="1">Liver</tissue>
    </source>
</reference>